<reference evidence="1" key="2">
    <citation type="submission" date="2021-04" db="EMBL/GenBank/DDBJ databases">
        <authorList>
            <person name="Podell S."/>
        </authorList>
    </citation>
    <scope>NUCLEOTIDE SEQUENCE</scope>
    <source>
        <strain evidence="1">Hildebrandi</strain>
    </source>
</reference>
<protein>
    <submittedName>
        <fullName evidence="1">Uncharacterized protein</fullName>
    </submittedName>
</protein>
<reference evidence="1" key="1">
    <citation type="journal article" date="2021" name="Sci. Rep.">
        <title>Diploid genomic architecture of Nitzschia inconspicua, an elite biomass production diatom.</title>
        <authorList>
            <person name="Oliver A."/>
            <person name="Podell S."/>
            <person name="Pinowska A."/>
            <person name="Traller J.C."/>
            <person name="Smith S.R."/>
            <person name="McClure R."/>
            <person name="Beliaev A."/>
            <person name="Bohutskyi P."/>
            <person name="Hill E.A."/>
            <person name="Rabines A."/>
            <person name="Zheng H."/>
            <person name="Allen L.Z."/>
            <person name="Kuo A."/>
            <person name="Grigoriev I.V."/>
            <person name="Allen A.E."/>
            <person name="Hazlebeck D."/>
            <person name="Allen E.E."/>
        </authorList>
    </citation>
    <scope>NUCLEOTIDE SEQUENCE</scope>
    <source>
        <strain evidence="1">Hildebrandi</strain>
    </source>
</reference>
<dbReference type="AlphaFoldDB" id="A0A9K3LFY4"/>
<sequence>MATFVDFMTPSTVQWTFMKPKPPKNFLMQLKKATEDDNNILYTVAAYCLDDTANQYIQGFIQTSKPVETKTLMKSFGNLNYTPCDSDGDDNPVLTEILLSRLVYEFGETNKMQQERDQPIQTRC</sequence>
<evidence type="ECO:0000313" key="2">
    <source>
        <dbReference type="Proteomes" id="UP000693970"/>
    </source>
</evidence>
<name>A0A9K3LFY4_9STRA</name>
<gene>
    <name evidence="1" type="ORF">IV203_036413</name>
</gene>
<dbReference type="Proteomes" id="UP000693970">
    <property type="component" value="Unassembled WGS sequence"/>
</dbReference>
<proteinExistence type="predicted"/>
<evidence type="ECO:0000313" key="1">
    <source>
        <dbReference type="EMBL" id="KAG7361313.1"/>
    </source>
</evidence>
<organism evidence="1 2">
    <name type="scientific">Nitzschia inconspicua</name>
    <dbReference type="NCBI Taxonomy" id="303405"/>
    <lineage>
        <taxon>Eukaryota</taxon>
        <taxon>Sar</taxon>
        <taxon>Stramenopiles</taxon>
        <taxon>Ochrophyta</taxon>
        <taxon>Bacillariophyta</taxon>
        <taxon>Bacillariophyceae</taxon>
        <taxon>Bacillariophycidae</taxon>
        <taxon>Bacillariales</taxon>
        <taxon>Bacillariaceae</taxon>
        <taxon>Nitzschia</taxon>
    </lineage>
</organism>
<accession>A0A9K3LFY4</accession>
<dbReference type="EMBL" id="JAGRRH010000013">
    <property type="protein sequence ID" value="KAG7361313.1"/>
    <property type="molecule type" value="Genomic_DNA"/>
</dbReference>
<comment type="caution">
    <text evidence="1">The sequence shown here is derived from an EMBL/GenBank/DDBJ whole genome shotgun (WGS) entry which is preliminary data.</text>
</comment>
<keyword evidence="2" id="KW-1185">Reference proteome</keyword>